<feature type="region of interest" description="Disordered" evidence="1">
    <location>
        <begin position="44"/>
        <end position="63"/>
    </location>
</feature>
<keyword evidence="2" id="KW-0812">Transmembrane</keyword>
<feature type="transmembrane region" description="Helical" evidence="2">
    <location>
        <begin position="110"/>
        <end position="134"/>
    </location>
</feature>
<proteinExistence type="predicted"/>
<evidence type="ECO:0000256" key="1">
    <source>
        <dbReference type="SAM" id="MobiDB-lite"/>
    </source>
</evidence>
<keyword evidence="2" id="KW-0472">Membrane</keyword>
<evidence type="ECO:0000313" key="3">
    <source>
        <dbReference type="EMBL" id="GHE95713.1"/>
    </source>
</evidence>
<protein>
    <submittedName>
        <fullName evidence="3">Uncharacterized protein</fullName>
    </submittedName>
</protein>
<dbReference type="EMBL" id="BNAU01000003">
    <property type="protein sequence ID" value="GHE95713.1"/>
    <property type="molecule type" value="Genomic_DNA"/>
</dbReference>
<accession>A0ABQ3IW52</accession>
<evidence type="ECO:0000256" key="2">
    <source>
        <dbReference type="SAM" id="Phobius"/>
    </source>
</evidence>
<gene>
    <name evidence="3" type="ORF">GCM10017786_30220</name>
</gene>
<feature type="transmembrane region" description="Helical" evidence="2">
    <location>
        <begin position="77"/>
        <end position="98"/>
    </location>
</feature>
<evidence type="ECO:0000313" key="4">
    <source>
        <dbReference type="Proteomes" id="UP000605897"/>
    </source>
</evidence>
<comment type="caution">
    <text evidence="3">The sequence shown here is derived from an EMBL/GenBank/DDBJ whole genome shotgun (WGS) entry which is preliminary data.</text>
</comment>
<name>A0ABQ3IW52_9PSEU</name>
<sequence>MQVNHPDDHVWTLTRRFAPWKRVIQPMNIAEGEYRRYRVAAPDPRRKPSEWRHQRREQRRTAREQKLDARKITGWRWLYMGPLLVVAVLAVAIAGYVVEAVVTGLQILVWLVLLPFALLEVLAQLVCGLVLGALRLVGAARSRVDVVCRARGRITSLTVLTVRGSGAAGDLAKALSDHLWKVQRPFDPYRDPVTVALLTRAGTHVVRHDSVWSPSVPVS</sequence>
<dbReference type="Proteomes" id="UP000605897">
    <property type="component" value="Unassembled WGS sequence"/>
</dbReference>
<keyword evidence="4" id="KW-1185">Reference proteome</keyword>
<reference evidence="4" key="1">
    <citation type="journal article" date="2019" name="Int. J. Syst. Evol. Microbiol.">
        <title>The Global Catalogue of Microorganisms (GCM) 10K type strain sequencing project: providing services to taxonomists for standard genome sequencing and annotation.</title>
        <authorList>
            <consortium name="The Broad Institute Genomics Platform"/>
            <consortium name="The Broad Institute Genome Sequencing Center for Infectious Disease"/>
            <person name="Wu L."/>
            <person name="Ma J."/>
        </authorList>
    </citation>
    <scope>NUCLEOTIDE SEQUENCE [LARGE SCALE GENOMIC DNA]</scope>
    <source>
        <strain evidence="4">CGMCC 4.7677</strain>
    </source>
</reference>
<organism evidence="3 4">
    <name type="scientific">Amycolatopsis deserti</name>
    <dbReference type="NCBI Taxonomy" id="185696"/>
    <lineage>
        <taxon>Bacteria</taxon>
        <taxon>Bacillati</taxon>
        <taxon>Actinomycetota</taxon>
        <taxon>Actinomycetes</taxon>
        <taxon>Pseudonocardiales</taxon>
        <taxon>Pseudonocardiaceae</taxon>
        <taxon>Amycolatopsis</taxon>
    </lineage>
</organism>
<keyword evidence="2" id="KW-1133">Transmembrane helix</keyword>